<dbReference type="InterPro" id="IPR000754">
    <property type="entry name" value="Ribosomal_uS9"/>
</dbReference>
<keyword evidence="2 4" id="KW-0689">Ribosomal protein</keyword>
<dbReference type="AlphaFoldDB" id="A0A2M7BEK7"/>
<evidence type="ECO:0000256" key="1">
    <source>
        <dbReference type="ARBA" id="ARBA00005251"/>
    </source>
</evidence>
<protein>
    <recommendedName>
        <fullName evidence="5">30S ribosomal protein S9</fullName>
    </recommendedName>
</protein>
<dbReference type="GO" id="GO:0003735">
    <property type="term" value="F:structural constituent of ribosome"/>
    <property type="evidence" value="ECO:0007669"/>
    <property type="project" value="InterPro"/>
</dbReference>
<evidence type="ECO:0000256" key="2">
    <source>
        <dbReference type="ARBA" id="ARBA00022980"/>
    </source>
</evidence>
<name>A0A2M7BEK7_9BACT</name>
<evidence type="ECO:0000256" key="3">
    <source>
        <dbReference type="ARBA" id="ARBA00023274"/>
    </source>
</evidence>
<dbReference type="Gene3D" id="3.30.230.10">
    <property type="match status" value="1"/>
</dbReference>
<comment type="caution">
    <text evidence="7">The sequence shown here is derived from an EMBL/GenBank/DDBJ whole genome shotgun (WGS) entry which is preliminary data.</text>
</comment>
<dbReference type="GO" id="GO:0003723">
    <property type="term" value="F:RNA binding"/>
    <property type="evidence" value="ECO:0007669"/>
    <property type="project" value="TreeGrafter"/>
</dbReference>
<dbReference type="InterPro" id="IPR020574">
    <property type="entry name" value="Ribosomal_uS9_CS"/>
</dbReference>
<dbReference type="EMBL" id="PEVC01000019">
    <property type="protein sequence ID" value="PIV01538.1"/>
    <property type="molecule type" value="Genomic_DNA"/>
</dbReference>
<dbReference type="Proteomes" id="UP000229631">
    <property type="component" value="Unassembled WGS sequence"/>
</dbReference>
<dbReference type="InterPro" id="IPR014721">
    <property type="entry name" value="Ribsml_uS5_D2-typ_fold_subgr"/>
</dbReference>
<evidence type="ECO:0000313" key="8">
    <source>
        <dbReference type="Proteomes" id="UP000229631"/>
    </source>
</evidence>
<dbReference type="GO" id="GO:0022627">
    <property type="term" value="C:cytosolic small ribosomal subunit"/>
    <property type="evidence" value="ECO:0007669"/>
    <property type="project" value="TreeGrafter"/>
</dbReference>
<feature type="region of interest" description="Disordered" evidence="6">
    <location>
        <begin position="114"/>
        <end position="136"/>
    </location>
</feature>
<evidence type="ECO:0000256" key="4">
    <source>
        <dbReference type="RuleBase" id="RU003815"/>
    </source>
</evidence>
<evidence type="ECO:0000256" key="5">
    <source>
        <dbReference type="RuleBase" id="RU003816"/>
    </source>
</evidence>
<keyword evidence="3 4" id="KW-0687">Ribonucleoprotein</keyword>
<gene>
    <name evidence="7" type="ORF">COS54_00880</name>
</gene>
<dbReference type="InterPro" id="IPR020568">
    <property type="entry name" value="Ribosomal_Su5_D2-typ_SF"/>
</dbReference>
<sequence>MPKTTKKTKGYVYALGRRKRSVARIRLLKGKDQTLVNDMPVGRYFKDISPVYFLKPFELTGTTGKFYVTAKIEGGGKQGQLGAFTLGVSRALVKIDENFRKILRQNGLLTRDPRERERRKFGLAQGARARKQSPKR</sequence>
<dbReference type="InterPro" id="IPR023035">
    <property type="entry name" value="Ribosomal_uS9_bac/plastid"/>
</dbReference>
<organism evidence="7 8">
    <name type="scientific">Candidatus Shapirobacteria bacterium CG03_land_8_20_14_0_80_39_12</name>
    <dbReference type="NCBI Taxonomy" id="1974879"/>
    <lineage>
        <taxon>Bacteria</taxon>
        <taxon>Candidatus Shapironibacteriota</taxon>
    </lineage>
</organism>
<comment type="similarity">
    <text evidence="1 4">Belongs to the universal ribosomal protein uS9 family.</text>
</comment>
<evidence type="ECO:0000313" key="7">
    <source>
        <dbReference type="EMBL" id="PIV01538.1"/>
    </source>
</evidence>
<dbReference type="GO" id="GO:0006412">
    <property type="term" value="P:translation"/>
    <property type="evidence" value="ECO:0007669"/>
    <property type="project" value="InterPro"/>
</dbReference>
<dbReference type="SUPFAM" id="SSF54211">
    <property type="entry name" value="Ribosomal protein S5 domain 2-like"/>
    <property type="match status" value="1"/>
</dbReference>
<accession>A0A2M7BEK7</accession>
<dbReference type="PROSITE" id="PS00360">
    <property type="entry name" value="RIBOSOMAL_S9"/>
    <property type="match status" value="1"/>
</dbReference>
<dbReference type="PANTHER" id="PTHR21569:SF1">
    <property type="entry name" value="SMALL RIBOSOMAL SUBUNIT PROTEIN US9M"/>
    <property type="match status" value="1"/>
</dbReference>
<dbReference type="Pfam" id="PF00380">
    <property type="entry name" value="Ribosomal_S9"/>
    <property type="match status" value="1"/>
</dbReference>
<dbReference type="PANTHER" id="PTHR21569">
    <property type="entry name" value="RIBOSOMAL PROTEIN S9"/>
    <property type="match status" value="1"/>
</dbReference>
<reference evidence="8" key="1">
    <citation type="submission" date="2017-09" db="EMBL/GenBank/DDBJ databases">
        <title>Depth-based differentiation of microbial function through sediment-hosted aquifers and enrichment of novel symbionts in the deep terrestrial subsurface.</title>
        <authorList>
            <person name="Probst A.J."/>
            <person name="Ladd B."/>
            <person name="Jarett J.K."/>
            <person name="Geller-Mcgrath D.E."/>
            <person name="Sieber C.M.K."/>
            <person name="Emerson J.B."/>
            <person name="Anantharaman K."/>
            <person name="Thomas B.C."/>
            <person name="Malmstrom R."/>
            <person name="Stieglmeier M."/>
            <person name="Klingl A."/>
            <person name="Woyke T."/>
            <person name="Ryan C.M."/>
            <person name="Banfield J.F."/>
        </authorList>
    </citation>
    <scope>NUCLEOTIDE SEQUENCE [LARGE SCALE GENOMIC DNA]</scope>
</reference>
<evidence type="ECO:0000256" key="6">
    <source>
        <dbReference type="SAM" id="MobiDB-lite"/>
    </source>
</evidence>
<proteinExistence type="inferred from homology"/>
<dbReference type="NCBIfam" id="NF001099">
    <property type="entry name" value="PRK00132.1"/>
    <property type="match status" value="1"/>
</dbReference>